<comment type="caution">
    <text evidence="1">The sequence shown here is derived from an EMBL/GenBank/DDBJ whole genome shotgun (WGS) entry which is preliminary data.</text>
</comment>
<feature type="non-terminal residue" evidence="1">
    <location>
        <position position="1"/>
    </location>
</feature>
<name>A0ABV5X645_9MICO</name>
<dbReference type="Proteomes" id="UP001589707">
    <property type="component" value="Unassembled WGS sequence"/>
</dbReference>
<evidence type="ECO:0000313" key="1">
    <source>
        <dbReference type="EMBL" id="MFB9777409.1"/>
    </source>
</evidence>
<organism evidence="1 2">
    <name type="scientific">Brevibacterium otitidis</name>
    <dbReference type="NCBI Taxonomy" id="53364"/>
    <lineage>
        <taxon>Bacteria</taxon>
        <taxon>Bacillati</taxon>
        <taxon>Actinomycetota</taxon>
        <taxon>Actinomycetes</taxon>
        <taxon>Micrococcales</taxon>
        <taxon>Brevibacteriaceae</taxon>
        <taxon>Brevibacterium</taxon>
    </lineage>
</organism>
<reference evidence="1 2" key="1">
    <citation type="submission" date="2024-09" db="EMBL/GenBank/DDBJ databases">
        <authorList>
            <person name="Sun Q."/>
            <person name="Mori K."/>
        </authorList>
    </citation>
    <scope>NUCLEOTIDE SEQUENCE [LARGE SCALE GENOMIC DNA]</scope>
    <source>
        <strain evidence="1 2">JCM 11683</strain>
    </source>
</reference>
<protein>
    <submittedName>
        <fullName evidence="1">Uncharacterized protein</fullName>
    </submittedName>
</protein>
<dbReference type="RefSeq" id="WP_376841354.1">
    <property type="nucleotide sequence ID" value="NZ_JBHMAU010000079.1"/>
</dbReference>
<accession>A0ABV5X645</accession>
<proteinExistence type="predicted"/>
<dbReference type="EMBL" id="JBHMAU010000079">
    <property type="protein sequence ID" value="MFB9777409.1"/>
    <property type="molecule type" value="Genomic_DNA"/>
</dbReference>
<keyword evidence="2" id="KW-1185">Reference proteome</keyword>
<sequence length="131" mass="14719">ISAGRCPLIIRDLDAYPQHPCPIGVPTLNSEEPVKVDIPWRKTSSVRNQAWEVDRALHAAAVYVKLIEWRQQILLRDDLSDDERNLIEESLGEAVEAAHYLVSQLRDSCSSSFGASGLDLLDKLARRLSIR</sequence>
<evidence type="ECO:0000313" key="2">
    <source>
        <dbReference type="Proteomes" id="UP001589707"/>
    </source>
</evidence>
<gene>
    <name evidence="1" type="ORF">ACFFN1_13525</name>
</gene>